<proteinExistence type="inferred from homology"/>
<sequence>MLLQLTIQNFAIVKALDIDWQQGMTTITGETGAGKSIAIDALGLCLGERATTNTVRPGAKKADLAATFDVTNNALAQQWLASQELQLAQSDSDLNDNSIEAQECILRRVISAEGRSRAFINGSQVPLAQLKELGQLLINIHGQHDHQLIIKPNEQRKMLDAFAGHDDLIDNVEHYYQSYRKQVAELEALELSQQQREAKKQLLQYQVQELDEFSLQADEFQTLEADFKRFSHSQQILSDTMESLHILSQNEQFNALDALQKCHDTLSTLAHYDSELANIATIINDAVVQLEEANNDLRHYHDRLELDPQAFSIIEERYSQAIQLAKKHQVVPEQLPDYHQQLTLELNSLNGDETRLAGLADEIEQTKQHYFEAAQILTNSRMAAGKTLSSEVTTSIQTLNMPHGQFDVAITPLSSDRPSAQGQDEVLFVVSINPGQSLEAMHKVASGGELSRISLAMQVILADKVVSPTLIFDEVDVGISGPTAAMVGAKLQQLANNTQVICVTHLPQVACKGHQQLFVAKLTDGEHTETSVTELSEGARVKEIARLLAGNTITESSLANAQELLAG</sequence>
<dbReference type="SUPFAM" id="SSF52540">
    <property type="entry name" value="P-loop containing nucleoside triphosphate hydrolases"/>
    <property type="match status" value="2"/>
</dbReference>
<dbReference type="NCBIfam" id="NF008121">
    <property type="entry name" value="PRK10869.1"/>
    <property type="match status" value="1"/>
</dbReference>
<evidence type="ECO:0000256" key="3">
    <source>
        <dbReference type="ARBA" id="ARBA00021315"/>
    </source>
</evidence>
<evidence type="ECO:0000313" key="13">
    <source>
        <dbReference type="Proteomes" id="UP000256478"/>
    </source>
</evidence>
<keyword evidence="7 9" id="KW-0234">DNA repair</keyword>
<dbReference type="CDD" id="cd03241">
    <property type="entry name" value="ABC_RecN"/>
    <property type="match status" value="2"/>
</dbReference>
<evidence type="ECO:0000313" key="12">
    <source>
        <dbReference type="EMBL" id="REL28962.1"/>
    </source>
</evidence>
<name>A0A3E0TYL2_9GAMM</name>
<dbReference type="AlphaFoldDB" id="A0A3E0TYL2"/>
<dbReference type="GO" id="GO:0006310">
    <property type="term" value="P:DNA recombination"/>
    <property type="evidence" value="ECO:0007669"/>
    <property type="project" value="InterPro"/>
</dbReference>
<keyword evidence="6" id="KW-0067">ATP-binding</keyword>
<dbReference type="EMBL" id="QUOU01000001">
    <property type="protein sequence ID" value="REL28962.1"/>
    <property type="molecule type" value="Genomic_DNA"/>
</dbReference>
<feature type="domain" description="RecF/RecN/SMC N-terminal" evidence="11">
    <location>
        <begin position="2"/>
        <end position="522"/>
    </location>
</feature>
<evidence type="ECO:0000256" key="8">
    <source>
        <dbReference type="ARBA" id="ARBA00033408"/>
    </source>
</evidence>
<dbReference type="OrthoDB" id="9806954at2"/>
<dbReference type="NCBIfam" id="TIGR00634">
    <property type="entry name" value="recN"/>
    <property type="match status" value="1"/>
</dbReference>
<keyword evidence="4" id="KW-0547">Nucleotide-binding</keyword>
<dbReference type="FunFam" id="3.40.50.300:FF:000356">
    <property type="entry name" value="DNA repair protein RecN"/>
    <property type="match status" value="1"/>
</dbReference>
<evidence type="ECO:0000256" key="10">
    <source>
        <dbReference type="SAM" id="Coils"/>
    </source>
</evidence>
<dbReference type="PIRSF" id="PIRSF003128">
    <property type="entry name" value="RecN"/>
    <property type="match status" value="1"/>
</dbReference>
<dbReference type="Proteomes" id="UP000256478">
    <property type="component" value="Unassembled WGS sequence"/>
</dbReference>
<keyword evidence="10" id="KW-0175">Coiled coil</keyword>
<evidence type="ECO:0000256" key="6">
    <source>
        <dbReference type="ARBA" id="ARBA00022840"/>
    </source>
</evidence>
<evidence type="ECO:0000256" key="5">
    <source>
        <dbReference type="ARBA" id="ARBA00022763"/>
    </source>
</evidence>
<dbReference type="GO" id="GO:0006281">
    <property type="term" value="P:DNA repair"/>
    <property type="evidence" value="ECO:0007669"/>
    <property type="project" value="UniProtKB-KW"/>
</dbReference>
<dbReference type="Gene3D" id="3.40.50.300">
    <property type="entry name" value="P-loop containing nucleotide triphosphate hydrolases"/>
    <property type="match status" value="2"/>
</dbReference>
<comment type="caution">
    <text evidence="12">The sequence shown here is derived from an EMBL/GenBank/DDBJ whole genome shotgun (WGS) entry which is preliminary data.</text>
</comment>
<accession>A0A3E0TYL2</accession>
<feature type="coiled-coil region" evidence="10">
    <location>
        <begin position="169"/>
        <end position="208"/>
    </location>
</feature>
<evidence type="ECO:0000256" key="4">
    <source>
        <dbReference type="ARBA" id="ARBA00022741"/>
    </source>
</evidence>
<evidence type="ECO:0000256" key="2">
    <source>
        <dbReference type="ARBA" id="ARBA00009441"/>
    </source>
</evidence>
<dbReference type="FunFam" id="3.40.50.300:FF:000319">
    <property type="entry name" value="DNA repair protein RecN"/>
    <property type="match status" value="1"/>
</dbReference>
<dbReference type="GO" id="GO:0009432">
    <property type="term" value="P:SOS response"/>
    <property type="evidence" value="ECO:0007669"/>
    <property type="project" value="UniProtKB-ARBA"/>
</dbReference>
<organism evidence="12 13">
    <name type="scientific">Thalassotalea euphylliae</name>
    <dbReference type="NCBI Taxonomy" id="1655234"/>
    <lineage>
        <taxon>Bacteria</taxon>
        <taxon>Pseudomonadati</taxon>
        <taxon>Pseudomonadota</taxon>
        <taxon>Gammaproteobacteria</taxon>
        <taxon>Alteromonadales</taxon>
        <taxon>Colwelliaceae</taxon>
        <taxon>Thalassotalea</taxon>
    </lineage>
</organism>
<dbReference type="RefSeq" id="WP_116009985.1">
    <property type="nucleotide sequence ID" value="NZ_QUOU01000001.1"/>
</dbReference>
<dbReference type="PANTHER" id="PTHR11059">
    <property type="entry name" value="DNA REPAIR PROTEIN RECN"/>
    <property type="match status" value="1"/>
</dbReference>
<dbReference type="InterPro" id="IPR003395">
    <property type="entry name" value="RecF/RecN/SMC_N"/>
</dbReference>
<evidence type="ECO:0000256" key="1">
    <source>
        <dbReference type="ARBA" id="ARBA00003618"/>
    </source>
</evidence>
<comment type="similarity">
    <text evidence="2 9">Belongs to the RecN family.</text>
</comment>
<gene>
    <name evidence="12" type="primary">recN</name>
    <name evidence="12" type="ORF">DXX93_14560</name>
</gene>
<dbReference type="Pfam" id="PF02463">
    <property type="entry name" value="SMC_N"/>
    <property type="match status" value="1"/>
</dbReference>
<evidence type="ECO:0000256" key="9">
    <source>
        <dbReference type="PIRNR" id="PIRNR003128"/>
    </source>
</evidence>
<comment type="function">
    <text evidence="1 9">May be involved in recombinational repair of damaged DNA.</text>
</comment>
<dbReference type="GO" id="GO:0005524">
    <property type="term" value="F:ATP binding"/>
    <property type="evidence" value="ECO:0007669"/>
    <property type="project" value="UniProtKB-KW"/>
</dbReference>
<dbReference type="PANTHER" id="PTHR11059:SF0">
    <property type="entry name" value="DNA REPAIR PROTEIN RECN"/>
    <property type="match status" value="1"/>
</dbReference>
<evidence type="ECO:0000256" key="7">
    <source>
        <dbReference type="ARBA" id="ARBA00023204"/>
    </source>
</evidence>
<evidence type="ECO:0000259" key="11">
    <source>
        <dbReference type="Pfam" id="PF02463"/>
    </source>
</evidence>
<reference evidence="12 13" key="1">
    <citation type="submission" date="2018-08" db="EMBL/GenBank/DDBJ databases">
        <title>Thalassotalea euphylliae genome.</title>
        <authorList>
            <person name="Summers S."/>
            <person name="Rice S.A."/>
            <person name="Freckelton M.L."/>
            <person name="Nedved B.T."/>
            <person name="Hadfield M.G."/>
        </authorList>
    </citation>
    <scope>NUCLEOTIDE SEQUENCE [LARGE SCALE GENOMIC DNA]</scope>
    <source>
        <strain evidence="12 13">H1</strain>
    </source>
</reference>
<protein>
    <recommendedName>
        <fullName evidence="3 9">DNA repair protein RecN</fullName>
    </recommendedName>
    <alternativeName>
        <fullName evidence="8 9">Recombination protein N</fullName>
    </alternativeName>
</protein>
<dbReference type="InterPro" id="IPR027417">
    <property type="entry name" value="P-loop_NTPase"/>
</dbReference>
<keyword evidence="5 9" id="KW-0227">DNA damage</keyword>
<dbReference type="InterPro" id="IPR004604">
    <property type="entry name" value="DNA_recomb/repair_RecN"/>
</dbReference>
<dbReference type="GO" id="GO:0043590">
    <property type="term" value="C:bacterial nucleoid"/>
    <property type="evidence" value="ECO:0007669"/>
    <property type="project" value="TreeGrafter"/>
</dbReference>